<dbReference type="SUPFAM" id="SSF56784">
    <property type="entry name" value="HAD-like"/>
    <property type="match status" value="1"/>
</dbReference>
<dbReference type="SFLD" id="SFLDG01129">
    <property type="entry name" value="C1.5:_HAD__Beta-PGM__Phosphata"/>
    <property type="match status" value="1"/>
</dbReference>
<dbReference type="EMBL" id="FNBI01000003">
    <property type="protein sequence ID" value="SDF34380.1"/>
    <property type="molecule type" value="Genomic_DNA"/>
</dbReference>
<protein>
    <submittedName>
        <fullName evidence="1">Sugar-phosphatase</fullName>
    </submittedName>
</protein>
<dbReference type="InterPro" id="IPR036412">
    <property type="entry name" value="HAD-like_sf"/>
</dbReference>
<proteinExistence type="predicted"/>
<dbReference type="Gene3D" id="1.10.150.240">
    <property type="entry name" value="Putative phosphatase, domain 2"/>
    <property type="match status" value="1"/>
</dbReference>
<dbReference type="AlphaFoldDB" id="A0A1G7KBH0"/>
<accession>A0A1G7KBH0</accession>
<dbReference type="Pfam" id="PF00702">
    <property type="entry name" value="Hydrolase"/>
    <property type="match status" value="1"/>
</dbReference>
<dbReference type="InterPro" id="IPR023214">
    <property type="entry name" value="HAD_sf"/>
</dbReference>
<dbReference type="NCBIfam" id="TIGR01509">
    <property type="entry name" value="HAD-SF-IA-v3"/>
    <property type="match status" value="1"/>
</dbReference>
<dbReference type="PROSITE" id="PS01228">
    <property type="entry name" value="COF_1"/>
    <property type="match status" value="1"/>
</dbReference>
<evidence type="ECO:0000313" key="1">
    <source>
        <dbReference type="EMBL" id="SDF34380.1"/>
    </source>
</evidence>
<organism evidence="1 2">
    <name type="scientific">Sphingomonas carotinifaciens</name>
    <dbReference type="NCBI Taxonomy" id="1166323"/>
    <lineage>
        <taxon>Bacteria</taxon>
        <taxon>Pseudomonadati</taxon>
        <taxon>Pseudomonadota</taxon>
        <taxon>Alphaproteobacteria</taxon>
        <taxon>Sphingomonadales</taxon>
        <taxon>Sphingomonadaceae</taxon>
        <taxon>Sphingomonas</taxon>
    </lineage>
</organism>
<dbReference type="InterPro" id="IPR023198">
    <property type="entry name" value="PGP-like_dom2"/>
</dbReference>
<dbReference type="InterPro" id="IPR006439">
    <property type="entry name" value="HAD-SF_hydro_IA"/>
</dbReference>
<dbReference type="InterPro" id="IPR051806">
    <property type="entry name" value="HAD-like_SPP"/>
</dbReference>
<name>A0A1G7KBH0_9SPHN</name>
<evidence type="ECO:0000313" key="2">
    <source>
        <dbReference type="Proteomes" id="UP000323502"/>
    </source>
</evidence>
<dbReference type="SFLD" id="SFLDS00003">
    <property type="entry name" value="Haloacid_Dehalogenase"/>
    <property type="match status" value="1"/>
</dbReference>
<dbReference type="PANTHER" id="PTHR43481:SF4">
    <property type="entry name" value="GLYCEROL-1-PHOSPHATE PHOSPHOHYDROLASE 1-RELATED"/>
    <property type="match status" value="1"/>
</dbReference>
<dbReference type="PANTHER" id="PTHR43481">
    <property type="entry name" value="FRUCTOSE-1-PHOSPHATE PHOSPHATASE"/>
    <property type="match status" value="1"/>
</dbReference>
<dbReference type="Gene3D" id="3.40.50.1000">
    <property type="entry name" value="HAD superfamily/HAD-like"/>
    <property type="match status" value="1"/>
</dbReference>
<sequence length="228" mass="24149">MSLTESSFMPQSRSYAAFLFDMDGTLLNSIPSAIRAWTRFAQRHDLPVEHVLSIMHGVRAIETIRRLAPAGVDPVAEAEALTRDEIADVGDVVEIPGAASMLATLPPDRWALVTSAPRALARARLAAAGLPFPAHSVTADDVSRGKPAPDAFLLGARRLGVDPADCLVWEDTVAGITAAEAAGADVIAVTATHAAPMATPHATITDYRTLSVTQDADGRLMLRFDSET</sequence>
<dbReference type="Proteomes" id="UP000323502">
    <property type="component" value="Unassembled WGS sequence"/>
</dbReference>
<keyword evidence="2" id="KW-1185">Reference proteome</keyword>
<dbReference type="GO" id="GO:0050308">
    <property type="term" value="F:sugar-phosphatase activity"/>
    <property type="evidence" value="ECO:0007669"/>
    <property type="project" value="TreeGrafter"/>
</dbReference>
<gene>
    <name evidence="1" type="ORF">SAMN05216557_10345</name>
</gene>
<reference evidence="1 2" key="1">
    <citation type="submission" date="2016-10" db="EMBL/GenBank/DDBJ databases">
        <authorList>
            <person name="Varghese N."/>
            <person name="Submissions S."/>
        </authorList>
    </citation>
    <scope>NUCLEOTIDE SEQUENCE [LARGE SCALE GENOMIC DNA]</scope>
    <source>
        <strain evidence="1 2">S7-754</strain>
    </source>
</reference>